<dbReference type="GO" id="GO:0036088">
    <property type="term" value="P:D-serine catabolic process"/>
    <property type="evidence" value="ECO:0007669"/>
    <property type="project" value="TreeGrafter"/>
</dbReference>
<dbReference type="Gene3D" id="3.20.20.10">
    <property type="entry name" value="Alanine racemase"/>
    <property type="match status" value="1"/>
</dbReference>
<dbReference type="InterPro" id="IPR029066">
    <property type="entry name" value="PLP-binding_barrel"/>
</dbReference>
<dbReference type="InterPro" id="IPR001608">
    <property type="entry name" value="Ala_racemase_N"/>
</dbReference>
<dbReference type="OrthoDB" id="9788869at2"/>
<feature type="domain" description="D-serine dehydratase-like" evidence="3">
    <location>
        <begin position="267"/>
        <end position="356"/>
    </location>
</feature>
<sequence>MTSPDPAPAWFHIDNEAEIASPALLLYRERIEHNLKLMIQIVGGDPARLRPHVKTHKLLQVVQRQIELGITKFKCSTISEVEMCAMAGAADVVLAMPCVGPGGNRLAELAKKYPQTQFAGIADDEETIRTLASAAQQHNVNLGVFLELDCGMARTGIVPGEAAAFLVHVIKDTPRLLFRGLHAYDGHIHDAELSVRQEKCEASYVPILAFKKRLEGEGVIIQEFLAGGSPTFGIHAQHTDRICSPGTTVLWDFGYGDKLPDLPFLPAAVLLARVISKPGTNRITLDLGHKSVAPEQPHPRVRFEELPEAVAVMQSEEHLVLETDRAHEFVVGQALHGIPRHVCPTVSMHGEAVIVEGGRATQVWPITARNRKITV</sequence>
<evidence type="ECO:0000256" key="2">
    <source>
        <dbReference type="ARBA" id="ARBA00023239"/>
    </source>
</evidence>
<gene>
    <name evidence="4" type="ORF">BGE01nite_44910</name>
</gene>
<dbReference type="Proteomes" id="UP000321577">
    <property type="component" value="Unassembled WGS sequence"/>
</dbReference>
<dbReference type="InterPro" id="IPR042208">
    <property type="entry name" value="D-ser_dehydrat-like_sf"/>
</dbReference>
<dbReference type="GO" id="GO:0008721">
    <property type="term" value="F:D-serine ammonia-lyase activity"/>
    <property type="evidence" value="ECO:0007669"/>
    <property type="project" value="TreeGrafter"/>
</dbReference>
<dbReference type="SUPFAM" id="SSF51419">
    <property type="entry name" value="PLP-binding barrel"/>
    <property type="match status" value="1"/>
</dbReference>
<reference evidence="4 5" key="1">
    <citation type="submission" date="2019-07" db="EMBL/GenBank/DDBJ databases">
        <title>Whole genome shotgun sequence of Brevifollis gellanilyticus NBRC 108608.</title>
        <authorList>
            <person name="Hosoyama A."/>
            <person name="Uohara A."/>
            <person name="Ohji S."/>
            <person name="Ichikawa N."/>
        </authorList>
    </citation>
    <scope>NUCLEOTIDE SEQUENCE [LARGE SCALE GENOMIC DNA]</scope>
    <source>
        <strain evidence="4 5">NBRC 108608</strain>
    </source>
</reference>
<dbReference type="Pfam" id="PF01168">
    <property type="entry name" value="Ala_racemase_N"/>
    <property type="match status" value="1"/>
</dbReference>
<dbReference type="Pfam" id="PF14031">
    <property type="entry name" value="D-ser_dehydrat"/>
    <property type="match status" value="1"/>
</dbReference>
<dbReference type="SMART" id="SM01119">
    <property type="entry name" value="D-ser_dehydrat"/>
    <property type="match status" value="1"/>
</dbReference>
<proteinExistence type="inferred from homology"/>
<evidence type="ECO:0000313" key="4">
    <source>
        <dbReference type="EMBL" id="GEP45200.1"/>
    </source>
</evidence>
<dbReference type="PANTHER" id="PTHR28004">
    <property type="entry name" value="ZGC:162816-RELATED"/>
    <property type="match status" value="1"/>
</dbReference>
<dbReference type="RefSeq" id="WP_146853867.1">
    <property type="nucleotide sequence ID" value="NZ_BKAG01000044.1"/>
</dbReference>
<keyword evidence="5" id="KW-1185">Reference proteome</keyword>
<comment type="similarity">
    <text evidence="1">Belongs to the DSD1 family.</text>
</comment>
<dbReference type="PANTHER" id="PTHR28004:SF2">
    <property type="entry name" value="D-SERINE DEHYDRATASE"/>
    <property type="match status" value="1"/>
</dbReference>
<evidence type="ECO:0000256" key="1">
    <source>
        <dbReference type="ARBA" id="ARBA00005323"/>
    </source>
</evidence>
<organism evidence="4 5">
    <name type="scientific">Brevifollis gellanilyticus</name>
    <dbReference type="NCBI Taxonomy" id="748831"/>
    <lineage>
        <taxon>Bacteria</taxon>
        <taxon>Pseudomonadati</taxon>
        <taxon>Verrucomicrobiota</taxon>
        <taxon>Verrucomicrobiia</taxon>
        <taxon>Verrucomicrobiales</taxon>
        <taxon>Verrucomicrobiaceae</taxon>
    </lineage>
</organism>
<evidence type="ECO:0000259" key="3">
    <source>
        <dbReference type="SMART" id="SM01119"/>
    </source>
</evidence>
<dbReference type="CDD" id="cd06821">
    <property type="entry name" value="PLPDE_III_D-TA"/>
    <property type="match status" value="1"/>
</dbReference>
<evidence type="ECO:0000313" key="5">
    <source>
        <dbReference type="Proteomes" id="UP000321577"/>
    </source>
</evidence>
<dbReference type="Gene3D" id="2.40.37.20">
    <property type="entry name" value="D-serine dehydratase-like domain"/>
    <property type="match status" value="1"/>
</dbReference>
<dbReference type="EMBL" id="BKAG01000044">
    <property type="protein sequence ID" value="GEP45200.1"/>
    <property type="molecule type" value="Genomic_DNA"/>
</dbReference>
<name>A0A512MEM9_9BACT</name>
<dbReference type="AlphaFoldDB" id="A0A512MEM9"/>
<dbReference type="InterPro" id="IPR051466">
    <property type="entry name" value="D-amino_acid_metab_enzyme"/>
</dbReference>
<dbReference type="InterPro" id="IPR026956">
    <property type="entry name" value="D-ser_dehydrat-like_dom"/>
</dbReference>
<keyword evidence="2" id="KW-0456">Lyase</keyword>
<protein>
    <submittedName>
        <fullName evidence="4">Threonine aldolase</fullName>
    </submittedName>
</protein>
<accession>A0A512MEM9</accession>
<comment type="caution">
    <text evidence="4">The sequence shown here is derived from an EMBL/GenBank/DDBJ whole genome shotgun (WGS) entry which is preliminary data.</text>
</comment>